<feature type="region of interest" description="Disordered" evidence="2">
    <location>
        <begin position="56"/>
        <end position="84"/>
    </location>
</feature>
<dbReference type="GO" id="GO:0046983">
    <property type="term" value="F:protein dimerization activity"/>
    <property type="evidence" value="ECO:0007669"/>
    <property type="project" value="InterPro"/>
</dbReference>
<dbReference type="PANTHER" id="PTHR13935">
    <property type="entry name" value="ACHAETE-SCUTE TRANSCRIPTION FACTOR-RELATED"/>
    <property type="match status" value="1"/>
</dbReference>
<feature type="region of interest" description="Disordered" evidence="2">
    <location>
        <begin position="199"/>
        <end position="226"/>
    </location>
</feature>
<dbReference type="GO" id="GO:0000981">
    <property type="term" value="F:DNA-binding transcription factor activity, RNA polymerase II-specific"/>
    <property type="evidence" value="ECO:0007669"/>
    <property type="project" value="TreeGrafter"/>
</dbReference>
<proteinExistence type="predicted"/>
<dbReference type="SMART" id="SM00353">
    <property type="entry name" value="HLH"/>
    <property type="match status" value="1"/>
</dbReference>
<evidence type="ECO:0000259" key="3">
    <source>
        <dbReference type="PROSITE" id="PS50888"/>
    </source>
</evidence>
<feature type="compositionally biased region" description="Polar residues" evidence="2">
    <location>
        <begin position="384"/>
        <end position="406"/>
    </location>
</feature>
<dbReference type="EMBL" id="NMPR01000018">
    <property type="protein sequence ID" value="KAA8634833.1"/>
    <property type="molecule type" value="Genomic_DNA"/>
</dbReference>
<accession>A0A8S8ZXW4</accession>
<feature type="compositionally biased region" description="Polar residues" evidence="2">
    <location>
        <begin position="642"/>
        <end position="651"/>
    </location>
</feature>
<dbReference type="Pfam" id="PF00010">
    <property type="entry name" value="HLH"/>
    <property type="match status" value="1"/>
</dbReference>
<dbReference type="AlphaFoldDB" id="A0A8S8ZXW4"/>
<dbReference type="PANTHER" id="PTHR13935:SF106">
    <property type="entry name" value="ACHAETE-SCUTE COMPLEX PROTEIN T5-RELATED"/>
    <property type="match status" value="1"/>
</dbReference>
<feature type="compositionally biased region" description="Low complexity" evidence="2">
    <location>
        <begin position="540"/>
        <end position="555"/>
    </location>
</feature>
<reference evidence="4 5" key="1">
    <citation type="submission" date="2017-07" db="EMBL/GenBank/DDBJ databases">
        <title>Genome sequence of the Sordaria macrospora wild type strain R19027.</title>
        <authorList>
            <person name="Nowrousian M."/>
            <person name="Teichert I."/>
            <person name="Kueck U."/>
        </authorList>
    </citation>
    <scope>NUCLEOTIDE SEQUENCE [LARGE SCALE GENOMIC DNA]</scope>
    <source>
        <strain evidence="4 5">R19027</strain>
        <tissue evidence="4">Mycelium</tissue>
    </source>
</reference>
<dbReference type="PROSITE" id="PS50888">
    <property type="entry name" value="BHLH"/>
    <property type="match status" value="1"/>
</dbReference>
<feature type="domain" description="BHLH" evidence="3">
    <location>
        <begin position="650"/>
        <end position="740"/>
    </location>
</feature>
<dbReference type="GO" id="GO:0090575">
    <property type="term" value="C:RNA polymerase II transcription regulator complex"/>
    <property type="evidence" value="ECO:0007669"/>
    <property type="project" value="TreeGrafter"/>
</dbReference>
<feature type="compositionally biased region" description="Low complexity" evidence="2">
    <location>
        <begin position="213"/>
        <end position="225"/>
    </location>
</feature>
<dbReference type="CDD" id="cd11392">
    <property type="entry name" value="bHLH_ScPHO4_like"/>
    <property type="match status" value="1"/>
</dbReference>
<sequence>MDSSSWSAPDHSHSHHQALHTAADDDFHQFLDINSIGDLSGALNFDFHDFATDHHPGHHAGHHGADHLLHSSGGEHLDTPMTGTDMSMILSPVDHAMLQHHAQQQQHQHQQQQQHQMPTITTTAPYQNTPTTLIQPSTPSEAVLNSIDAQIQFLQQQKLHAQHQQLQEQQAAFFASQQNHIVPPTPQSLELTAGSSQNYYAQSTPSDQHNSGRQQQQPQQQQRQQAIDYRYTRIKDQHDMSFTPLVSPAVTPLETHFPVDTPFAVPGAYFSPLTSPALHAQNDSLGIIDQRLGMMSGNSPREMELEPPALSQASVSPGDLARKMRKNAVKARAKSGAGIKQSPISKPIRRKTATTPMLNPQALNQLIENAAPSQERQQPPMPLIQTSSSSTAGVTDSENGSISPENLNDVVSPVEMPPPPLPKPRSAKPSPFLAPQASNSAVPITLQPGRPGIASPATPASLMKLSSPSNRNPSAAGTGSHDPMDADHIETFELPDSINFSSVPKPAPIITTLGTPALNPLQNAAPPLQTPGPPPPPSPAVAKPLALPSAALPSPKLKPDTANSLKRTPQLLPMGRHSKKRASVSSIQMSPALRPKISPSIKPLLPGGSSGAEDAASLLLATKSNYQRILEGNTVPGVSYPSELSTNLTSKRTSHKIAEQGRRNRINSALQEIATLLPKAPATEGREGDNDGNSSSGGGGGSGGADKEDKNQKDKDKAGGGIPNSKASTVEMAIEYIKQLQKEVTEANKRAEEAERKLGEMKLHGGAVTGSRSPAAGDGNGSCASNTEAYPVINGDRNAEDGGDAMDE</sequence>
<comment type="caution">
    <text evidence="4">The sequence shown here is derived from an EMBL/GenBank/DDBJ whole genome shotgun (WGS) entry which is preliminary data.</text>
</comment>
<feature type="region of interest" description="Disordered" evidence="2">
    <location>
        <begin position="757"/>
        <end position="808"/>
    </location>
</feature>
<feature type="compositionally biased region" description="Polar residues" evidence="2">
    <location>
        <begin position="464"/>
        <end position="477"/>
    </location>
</feature>
<dbReference type="VEuPathDB" id="FungiDB:SMAC_02775"/>
<feature type="compositionally biased region" description="Polar residues" evidence="2">
    <location>
        <begin position="199"/>
        <end position="212"/>
    </location>
</feature>
<evidence type="ECO:0000256" key="1">
    <source>
        <dbReference type="ARBA" id="ARBA00023125"/>
    </source>
</evidence>
<evidence type="ECO:0000313" key="4">
    <source>
        <dbReference type="EMBL" id="KAA8634833.1"/>
    </source>
</evidence>
<dbReference type="GO" id="GO:0000977">
    <property type="term" value="F:RNA polymerase II transcription regulatory region sequence-specific DNA binding"/>
    <property type="evidence" value="ECO:0007669"/>
    <property type="project" value="TreeGrafter"/>
</dbReference>
<feature type="compositionally biased region" description="Basic and acidic residues" evidence="2">
    <location>
        <begin position="63"/>
        <end position="78"/>
    </location>
</feature>
<feature type="region of interest" description="Disordered" evidence="2">
    <location>
        <begin position="331"/>
        <end position="358"/>
    </location>
</feature>
<protein>
    <recommendedName>
        <fullName evidence="3">BHLH domain-containing protein</fullName>
    </recommendedName>
</protein>
<dbReference type="Proteomes" id="UP000433876">
    <property type="component" value="Unassembled WGS sequence"/>
</dbReference>
<dbReference type="InterPro" id="IPR011598">
    <property type="entry name" value="bHLH_dom"/>
</dbReference>
<feature type="region of interest" description="Disordered" evidence="2">
    <location>
        <begin position="633"/>
        <end position="729"/>
    </location>
</feature>
<dbReference type="Gene3D" id="4.10.280.10">
    <property type="entry name" value="Helix-loop-helix DNA-binding domain"/>
    <property type="match status" value="1"/>
</dbReference>
<organism evidence="4 5">
    <name type="scientific">Sordaria macrospora</name>
    <dbReference type="NCBI Taxonomy" id="5147"/>
    <lineage>
        <taxon>Eukaryota</taxon>
        <taxon>Fungi</taxon>
        <taxon>Dikarya</taxon>
        <taxon>Ascomycota</taxon>
        <taxon>Pezizomycotina</taxon>
        <taxon>Sordariomycetes</taxon>
        <taxon>Sordariomycetidae</taxon>
        <taxon>Sordariales</taxon>
        <taxon>Sordariaceae</taxon>
        <taxon>Sordaria</taxon>
    </lineage>
</organism>
<keyword evidence="1" id="KW-0238">DNA-binding</keyword>
<name>A0A8S8ZXW4_SORMA</name>
<feature type="compositionally biased region" description="Pro residues" evidence="2">
    <location>
        <begin position="528"/>
        <end position="539"/>
    </location>
</feature>
<feature type="compositionally biased region" description="Gly residues" evidence="2">
    <location>
        <begin position="695"/>
        <end position="704"/>
    </location>
</feature>
<dbReference type="SUPFAM" id="SSF47459">
    <property type="entry name" value="HLH, helix-loop-helix DNA-binding domain"/>
    <property type="match status" value="1"/>
</dbReference>
<dbReference type="InterPro" id="IPR015660">
    <property type="entry name" value="MASH1/Ascl1a-like"/>
</dbReference>
<feature type="region of interest" description="Disordered" evidence="2">
    <location>
        <begin position="372"/>
        <end position="490"/>
    </location>
</feature>
<evidence type="ECO:0000256" key="2">
    <source>
        <dbReference type="SAM" id="MobiDB-lite"/>
    </source>
</evidence>
<dbReference type="InterPro" id="IPR036638">
    <property type="entry name" value="HLH_DNA-bd_sf"/>
</dbReference>
<gene>
    <name evidence="4" type="ORF">SMACR_02775</name>
</gene>
<feature type="compositionally biased region" description="Basic and acidic residues" evidence="2">
    <location>
        <begin position="705"/>
        <end position="718"/>
    </location>
</feature>
<feature type="region of interest" description="Disordered" evidence="2">
    <location>
        <begin position="511"/>
        <end position="612"/>
    </location>
</feature>
<feature type="compositionally biased region" description="Low complexity" evidence="2">
    <location>
        <begin position="516"/>
        <end position="527"/>
    </location>
</feature>
<dbReference type="OMA" id="EQDMAFT"/>
<evidence type="ECO:0000313" key="5">
    <source>
        <dbReference type="Proteomes" id="UP000433876"/>
    </source>
</evidence>